<feature type="signal peptide" evidence="3">
    <location>
        <begin position="1"/>
        <end position="27"/>
    </location>
</feature>
<dbReference type="Pfam" id="PF12905">
    <property type="entry name" value="Glyco_hydro_101"/>
    <property type="match status" value="1"/>
</dbReference>
<evidence type="ECO:0000256" key="2">
    <source>
        <dbReference type="SAM" id="Phobius"/>
    </source>
</evidence>
<organism evidence="5 6">
    <name type="scientific">Schaalia hyovaginalis</name>
    <dbReference type="NCBI Taxonomy" id="29316"/>
    <lineage>
        <taxon>Bacteria</taxon>
        <taxon>Bacillati</taxon>
        <taxon>Actinomycetota</taxon>
        <taxon>Actinomycetes</taxon>
        <taxon>Actinomycetales</taxon>
        <taxon>Actinomycetaceae</taxon>
        <taxon>Schaalia</taxon>
    </lineage>
</organism>
<evidence type="ECO:0000256" key="3">
    <source>
        <dbReference type="SAM" id="SignalP"/>
    </source>
</evidence>
<keyword evidence="2" id="KW-1133">Transmembrane helix</keyword>
<sequence length="1714" mass="181660">MRPNNWRAATAACAILMLVGLTPAGHAAPTYTYTPIDPSRMVAVATDSIETTGEGANGALELVLDGNTDTYWHTKWQGGSDPLPHWFVIDLGQKEEALGRVTLTPRQSSNGSGRVGEYAVEVSTDPNCQVAENAAAAQFTQVASGSVPAAPENGKLAPVVIDFDEPAPAQCVRVTYKSSWGGNDAPEQVATLAEFGASSASEAEDPGADPSNPDDPNTGDLGEGPSIVVPEGAVEITDGELTVRTHPGFPQIVDYRYDGKQLAGQFGDPLSEITISDRSYKVTVGEPAVSADRSSVTYPMTVPGLEGVTLNAILSVKDGALTYELADITDPEAQVGTIGIPGLSLVSVVGTDPAAQILGAEISVNRAVSGDRLVNVANSVLRPSRAYAVTASNSELAAGFDTNAIGSDGTALAATNSRFIYASSKVRGVNVGTVSPGTWVHRAEEVASYDTGSGIGVDPNPMVKVKVVADANGDAKVDWQDGATAAREILSVANGREDVKNYVIMRIPFNIVSQATHPFLRTLDDTKRISLATDNLGQEVLLKGYQAEGHDSAQGDYGGNYNERAGGLEDMKTLVSEGGKWNATFGIHVNATESYSEANCFADAENMDVNGVAAPCEVDLPPGKAWGWMNQAYYMNERKDLASGNVLKRLDQLRADFPADSNMNWLYWDVYYKHGWQAQRFGQEMRDRGWRLGSEWAYSMPQFSSWSHWANDEAYGGTNMKGINSQLIRYIENSYRDTFNPDPMLGNTNVIEFEGWTGHTDYNAFITNVWQRNLPAKFLQQSDIRTWEKGRITFKNGTEVVSAQSSISGAEVPVQRTITYDGSTVFKPGGSYLLPWKDGGSDRLYYWNPTNAPQSWELTDSFKGQASLTLFKLTDTGREKVADLGVSGGSVNIPATEANTAYVLYPTSAVPAPKTPNWGQGSGIEDPGFFSETLDAYTTSGAVTIEQSKVNNSFAQLGAGESSLAQTITVEPGTYSAWAWVEIEPGKTRTVKVSVSGEGVSAPPAQKGGNGEAVTTIHSSSALNATASDEKLGTYFQRVPVHFTTTGTSVTLKVAADEGDARVGIDDLRIVDRPTPEKEGAVGGTVVFEDFENVDTGYYPFVTGKANAGGDARTQLAKLHAPFSQSGWYGIVDDSRQGLKGQKYLDNVLDGQWSLLAHQENGGRILRTTEATLPLEYGHSYEISFDYQAGFDGSYKLELGHDVASGAGWEEAVDQTWDVPKARGTGWTDGVETGEGTATFVRNFAVMTSAPAFIGVRMTASHSQDDLVIDNFRVVDLGIRPVVSISGTALPVGDSDTAAMDVTTTVRLAEGVVTGVKHSLQVPEGWAAELVAAPGDRVSGSEEGSLDSVATWRLTMPAGADPADVVFTASWTDAEGKAAEDSDTLRVAPSAFPERDLFTGHDELEVVGVSSEQTSLEPAPSGFADAAIDDDPSTYWHSKWSDGEDPYPHEIVIKVIPCAQSGCTINGLEFMQRQNADNGRVGGYEIFVSEDGKTWGDSVAGGEFTGDLAPQFVAFNAVEGKYVRLVETSPLLAGKNFGGAAEIRISGKTLASAEPVRVDEVVAPKATDPATCTVKPFVTIPATEGVIYRIDGKAVSAGGFTYEYGGTLTVTAEAAEGFAIADGLEVEWTFSAPKPEDCASPGGDAPGGGDEPGPGDQPGGSAQPPLTPPKTAPGGRDSDLARTGAAASAIILSAAVLAGAGGVLAVRRRKAVRR</sequence>
<dbReference type="Gene3D" id="2.60.120.260">
    <property type="entry name" value="Galactose-binding domain-like"/>
    <property type="match status" value="4"/>
</dbReference>
<dbReference type="InterPro" id="IPR040633">
    <property type="entry name" value="Gal_mutarotas_3"/>
</dbReference>
<keyword evidence="2" id="KW-0812">Transmembrane</keyword>
<keyword evidence="5" id="KW-0326">Glycosidase</keyword>
<comment type="caution">
    <text evidence="5">The sequence shown here is derived from an EMBL/GenBank/DDBJ whole genome shotgun (WGS) entry which is preliminary data.</text>
</comment>
<dbReference type="PROSITE" id="PS50022">
    <property type="entry name" value="FA58C_3"/>
    <property type="match status" value="2"/>
</dbReference>
<keyword evidence="2" id="KW-0472">Membrane</keyword>
<name>A0A923IZB6_9ACTO</name>
<keyword evidence="3" id="KW-0732">Signal</keyword>
<feature type="region of interest" description="Disordered" evidence="1">
    <location>
        <begin position="196"/>
        <end position="227"/>
    </location>
</feature>
<dbReference type="Pfam" id="PF17974">
    <property type="entry name" value="GalBD_like"/>
    <property type="match status" value="1"/>
</dbReference>
<dbReference type="Pfam" id="PF00754">
    <property type="entry name" value="F5_F8_type_C"/>
    <property type="match status" value="2"/>
</dbReference>
<feature type="domain" description="F5/8 type C" evidence="4">
    <location>
        <begin position="1390"/>
        <end position="1548"/>
    </location>
</feature>
<evidence type="ECO:0000313" key="5">
    <source>
        <dbReference type="EMBL" id="MBB6335181.1"/>
    </source>
</evidence>
<proteinExistence type="predicted"/>
<evidence type="ECO:0000313" key="6">
    <source>
        <dbReference type="Proteomes" id="UP000617426"/>
    </source>
</evidence>
<keyword evidence="6" id="KW-1185">Reference proteome</keyword>
<feature type="region of interest" description="Disordered" evidence="1">
    <location>
        <begin position="1632"/>
        <end position="1681"/>
    </location>
</feature>
<dbReference type="InterPro" id="IPR008979">
    <property type="entry name" value="Galactose-bd-like_sf"/>
</dbReference>
<dbReference type="CDD" id="cd14244">
    <property type="entry name" value="GH_101_like"/>
    <property type="match status" value="1"/>
</dbReference>
<dbReference type="GO" id="GO:0033926">
    <property type="term" value="F:endo-alpha-N-acetylgalactosaminidase activity"/>
    <property type="evidence" value="ECO:0007669"/>
    <property type="project" value="UniProtKB-EC"/>
</dbReference>
<gene>
    <name evidence="5" type="ORF">HD592_001746</name>
</gene>
<reference evidence="5" key="1">
    <citation type="submission" date="2020-08" db="EMBL/GenBank/DDBJ databases">
        <title>Sequencing the genomes of 1000 actinobacteria strains.</title>
        <authorList>
            <person name="Klenk H.-P."/>
        </authorList>
    </citation>
    <scope>NUCLEOTIDE SEQUENCE</scope>
    <source>
        <strain evidence="5">DSM 10695</strain>
    </source>
</reference>
<evidence type="ECO:0000259" key="4">
    <source>
        <dbReference type="PROSITE" id="PS50022"/>
    </source>
</evidence>
<dbReference type="Gene3D" id="2.70.98.10">
    <property type="match status" value="1"/>
</dbReference>
<accession>A0A923IZB6</accession>
<dbReference type="InterPro" id="IPR040502">
    <property type="entry name" value="GH101_dom-6"/>
</dbReference>
<feature type="compositionally biased region" description="Gly residues" evidence="1">
    <location>
        <begin position="1644"/>
        <end position="1658"/>
    </location>
</feature>
<dbReference type="RefSeq" id="WP_184453420.1">
    <property type="nucleotide sequence ID" value="NZ_JACHMK010000001.1"/>
</dbReference>
<protein>
    <submittedName>
        <fullName evidence="5">Endo-alpha-N-acetylgalactosaminidase</fullName>
        <ecNumber evidence="5">3.2.1.97</ecNumber>
    </submittedName>
</protein>
<feature type="domain" description="F5/8 type C" evidence="4">
    <location>
        <begin position="24"/>
        <end position="180"/>
    </location>
</feature>
<dbReference type="Pfam" id="PF18080">
    <property type="entry name" value="Gal_mutarotas_3"/>
    <property type="match status" value="1"/>
</dbReference>
<dbReference type="EC" id="3.2.1.97" evidence="5"/>
<dbReference type="InterPro" id="IPR035364">
    <property type="entry name" value="Beta_sandwich_GH101"/>
</dbReference>
<dbReference type="EMBL" id="JACHMK010000001">
    <property type="protein sequence ID" value="MBB6335181.1"/>
    <property type="molecule type" value="Genomic_DNA"/>
</dbReference>
<feature type="transmembrane region" description="Helical" evidence="2">
    <location>
        <begin position="1685"/>
        <end position="1706"/>
    </location>
</feature>
<keyword evidence="5" id="KW-0378">Hydrolase</keyword>
<dbReference type="Gene3D" id="3.20.20.80">
    <property type="entry name" value="Glycosidases"/>
    <property type="match status" value="1"/>
</dbReference>
<evidence type="ECO:0000256" key="1">
    <source>
        <dbReference type="SAM" id="MobiDB-lite"/>
    </source>
</evidence>
<dbReference type="InterPro" id="IPR000421">
    <property type="entry name" value="FA58C"/>
</dbReference>
<dbReference type="InterPro" id="IPR025706">
    <property type="entry name" value="Endoa_GalNAc"/>
</dbReference>
<dbReference type="InterPro" id="IPR014718">
    <property type="entry name" value="GH-type_carb-bd"/>
</dbReference>
<dbReference type="Proteomes" id="UP000617426">
    <property type="component" value="Unassembled WGS sequence"/>
</dbReference>
<feature type="chain" id="PRO_5037449691" evidence="3">
    <location>
        <begin position="28"/>
        <end position="1714"/>
    </location>
</feature>
<dbReference type="Pfam" id="PF17451">
    <property type="entry name" value="Glyco_hyd_101C"/>
    <property type="match status" value="1"/>
</dbReference>
<dbReference type="SUPFAM" id="SSF49785">
    <property type="entry name" value="Galactose-binding domain-like"/>
    <property type="match status" value="2"/>
</dbReference>
<dbReference type="GO" id="GO:0030246">
    <property type="term" value="F:carbohydrate binding"/>
    <property type="evidence" value="ECO:0007669"/>
    <property type="project" value="InterPro"/>
</dbReference>